<evidence type="ECO:0000313" key="2">
    <source>
        <dbReference type="EMBL" id="MBN8662357.1"/>
    </source>
</evidence>
<feature type="transmembrane region" description="Helical" evidence="1">
    <location>
        <begin position="34"/>
        <end position="57"/>
    </location>
</feature>
<feature type="non-terminal residue" evidence="2">
    <location>
        <position position="1"/>
    </location>
</feature>
<accession>A0A8J7PQ94</accession>
<sequence>EFFADNAPALVPMSSCVFLCFETLFQPVQPSCQIVTRFAIALTLCHMAILGVLLAVGQRQKGQKATKNEDLETLTSLILATWFSELIRIFYRFCSAVSKHPKF</sequence>
<keyword evidence="1" id="KW-0472">Membrane</keyword>
<keyword evidence="1" id="KW-1133">Transmembrane helix</keyword>
<dbReference type="EMBL" id="JAFLCK010000037">
    <property type="protein sequence ID" value="MBN8662357.1"/>
    <property type="molecule type" value="Genomic_DNA"/>
</dbReference>
<comment type="caution">
    <text evidence="2">The sequence shown here is derived from an EMBL/GenBank/DDBJ whole genome shotgun (WGS) entry which is preliminary data.</text>
</comment>
<evidence type="ECO:0000313" key="3">
    <source>
        <dbReference type="Proteomes" id="UP000664277"/>
    </source>
</evidence>
<protein>
    <submittedName>
        <fullName evidence="2">Uncharacterized protein</fullName>
    </submittedName>
</protein>
<name>A0A8J7PQ94_9BACT</name>
<gene>
    <name evidence="2" type="ORF">J0M35_18450</name>
</gene>
<keyword evidence="1" id="KW-0812">Transmembrane</keyword>
<organism evidence="2 3">
    <name type="scientific">Candidatus Obscuribacter phosphatis</name>
    <dbReference type="NCBI Taxonomy" id="1906157"/>
    <lineage>
        <taxon>Bacteria</taxon>
        <taxon>Bacillati</taxon>
        <taxon>Candidatus Melainabacteria</taxon>
        <taxon>Candidatus Obscuribacterales</taxon>
        <taxon>Candidatus Obscuribacteraceae</taxon>
        <taxon>Candidatus Obscuribacter</taxon>
    </lineage>
</organism>
<evidence type="ECO:0000256" key="1">
    <source>
        <dbReference type="SAM" id="Phobius"/>
    </source>
</evidence>
<dbReference type="Proteomes" id="UP000664277">
    <property type="component" value="Unassembled WGS sequence"/>
</dbReference>
<dbReference type="AlphaFoldDB" id="A0A8J7PQ94"/>
<reference evidence="2" key="1">
    <citation type="submission" date="2021-02" db="EMBL/GenBank/DDBJ databases">
        <title>Genome-Resolved Metagenomics of a Microbial Community Performing Photosynthetic Biological Nutrient Removal.</title>
        <authorList>
            <person name="Mcdaniel E.A."/>
        </authorList>
    </citation>
    <scope>NUCLEOTIDE SEQUENCE</scope>
    <source>
        <strain evidence="2">UWPOB_OBS1</strain>
    </source>
</reference>
<proteinExistence type="predicted"/>